<evidence type="ECO:0000256" key="6">
    <source>
        <dbReference type="ARBA" id="ARBA00048539"/>
    </source>
</evidence>
<proteinExistence type="inferred from homology"/>
<evidence type="ECO:0000256" key="1">
    <source>
        <dbReference type="ARBA" id="ARBA00022490"/>
    </source>
</evidence>
<dbReference type="EC" id="6.3.4.19" evidence="7"/>
<keyword evidence="1 7" id="KW-0963">Cytoplasm</keyword>
<comment type="similarity">
    <text evidence="7">Belongs to the tRNA(Ile)-lysidine synthase family.</text>
</comment>
<comment type="catalytic activity">
    <reaction evidence="6 7">
        <text>cytidine(34) in tRNA(Ile2) + L-lysine + ATP = lysidine(34) in tRNA(Ile2) + AMP + diphosphate + H(+)</text>
        <dbReference type="Rhea" id="RHEA:43744"/>
        <dbReference type="Rhea" id="RHEA-COMP:10625"/>
        <dbReference type="Rhea" id="RHEA-COMP:10670"/>
        <dbReference type="ChEBI" id="CHEBI:15378"/>
        <dbReference type="ChEBI" id="CHEBI:30616"/>
        <dbReference type="ChEBI" id="CHEBI:32551"/>
        <dbReference type="ChEBI" id="CHEBI:33019"/>
        <dbReference type="ChEBI" id="CHEBI:82748"/>
        <dbReference type="ChEBI" id="CHEBI:83665"/>
        <dbReference type="ChEBI" id="CHEBI:456215"/>
        <dbReference type="EC" id="6.3.4.19"/>
    </reaction>
</comment>
<comment type="function">
    <text evidence="7">Ligates lysine onto the cytidine present at position 34 of the AUA codon-specific tRNA(Ile) that contains the anticodon CAU, in an ATP-dependent manner. Cytidine is converted to lysidine, thus changing the amino acid specificity of the tRNA from methionine to isoleucine.</text>
</comment>
<dbReference type="InterPro" id="IPR011063">
    <property type="entry name" value="TilS/TtcA_N"/>
</dbReference>
<accession>A0A6L9S3I2</accession>
<dbReference type="InterPro" id="IPR014729">
    <property type="entry name" value="Rossmann-like_a/b/a_fold"/>
</dbReference>
<evidence type="ECO:0000256" key="5">
    <source>
        <dbReference type="ARBA" id="ARBA00022840"/>
    </source>
</evidence>
<keyword evidence="11" id="KW-1185">Reference proteome</keyword>
<dbReference type="GO" id="GO:0005524">
    <property type="term" value="F:ATP binding"/>
    <property type="evidence" value="ECO:0007669"/>
    <property type="project" value="UniProtKB-UniRule"/>
</dbReference>
<feature type="domain" description="tRNA(Ile)-lysidine synthase substrate-binding" evidence="9">
    <location>
        <begin position="254"/>
        <end position="321"/>
    </location>
</feature>
<dbReference type="GO" id="GO:0005737">
    <property type="term" value="C:cytoplasm"/>
    <property type="evidence" value="ECO:0007669"/>
    <property type="project" value="UniProtKB-SubCell"/>
</dbReference>
<dbReference type="SUPFAM" id="SSF82829">
    <property type="entry name" value="MesJ substrate recognition domain-like"/>
    <property type="match status" value="1"/>
</dbReference>
<feature type="domain" description="tRNA(Ile)-lysidine/2-thiocytidine synthase N-terminal" evidence="8">
    <location>
        <begin position="20"/>
        <end position="195"/>
    </location>
</feature>
<evidence type="ECO:0000256" key="3">
    <source>
        <dbReference type="ARBA" id="ARBA00022694"/>
    </source>
</evidence>
<dbReference type="GO" id="GO:0032267">
    <property type="term" value="F:tRNA(Ile)-lysidine synthase activity"/>
    <property type="evidence" value="ECO:0007669"/>
    <property type="project" value="UniProtKB-EC"/>
</dbReference>
<keyword evidence="4 7" id="KW-0547">Nucleotide-binding</keyword>
<dbReference type="RefSeq" id="WP_163733399.1">
    <property type="nucleotide sequence ID" value="NZ_JAAGOA010000002.1"/>
</dbReference>
<dbReference type="PANTHER" id="PTHR43033">
    <property type="entry name" value="TRNA(ILE)-LYSIDINE SYNTHASE-RELATED"/>
    <property type="match status" value="1"/>
</dbReference>
<dbReference type="HAMAP" id="MF_01161">
    <property type="entry name" value="tRNA_Ile_lys_synt"/>
    <property type="match status" value="1"/>
</dbReference>
<gene>
    <name evidence="7 10" type="primary">tilS</name>
    <name evidence="10" type="ORF">G1H10_04340</name>
</gene>
<comment type="caution">
    <text evidence="10">The sequence shown here is derived from an EMBL/GenBank/DDBJ whole genome shotgun (WGS) entry which is preliminary data.</text>
</comment>
<evidence type="ECO:0000256" key="7">
    <source>
        <dbReference type="HAMAP-Rule" id="MF_01161"/>
    </source>
</evidence>
<reference evidence="10 11" key="1">
    <citation type="submission" date="2020-02" db="EMBL/GenBank/DDBJ databases">
        <authorList>
            <person name="Li X.-J."/>
            <person name="Han X.-M."/>
        </authorList>
    </citation>
    <scope>NUCLEOTIDE SEQUENCE [LARGE SCALE GENOMIC DNA]</scope>
    <source>
        <strain evidence="10 11">CCTCC AB 2017055</strain>
    </source>
</reference>
<keyword evidence="3 7" id="KW-0819">tRNA processing</keyword>
<dbReference type="Proteomes" id="UP000475214">
    <property type="component" value="Unassembled WGS sequence"/>
</dbReference>
<organism evidence="10 11">
    <name type="scientific">Phytoactinopolyspora halotolerans</name>
    <dbReference type="NCBI Taxonomy" id="1981512"/>
    <lineage>
        <taxon>Bacteria</taxon>
        <taxon>Bacillati</taxon>
        <taxon>Actinomycetota</taxon>
        <taxon>Actinomycetes</taxon>
        <taxon>Jiangellales</taxon>
        <taxon>Jiangellaceae</taxon>
        <taxon>Phytoactinopolyspora</taxon>
    </lineage>
</organism>
<comment type="subcellular location">
    <subcellularLocation>
        <location evidence="7">Cytoplasm</location>
    </subcellularLocation>
</comment>
<evidence type="ECO:0000259" key="8">
    <source>
        <dbReference type="Pfam" id="PF01171"/>
    </source>
</evidence>
<evidence type="ECO:0000256" key="2">
    <source>
        <dbReference type="ARBA" id="ARBA00022598"/>
    </source>
</evidence>
<dbReference type="EMBL" id="JAAGOA010000002">
    <property type="protein sequence ID" value="NED99390.1"/>
    <property type="molecule type" value="Genomic_DNA"/>
</dbReference>
<keyword evidence="5 7" id="KW-0067">ATP-binding</keyword>
<keyword evidence="2 7" id="KW-0436">Ligase</keyword>
<dbReference type="InterPro" id="IPR012094">
    <property type="entry name" value="tRNA_Ile_lys_synt"/>
</dbReference>
<dbReference type="AlphaFoldDB" id="A0A6L9S3I2"/>
<dbReference type="Gene3D" id="1.20.59.20">
    <property type="match status" value="1"/>
</dbReference>
<comment type="domain">
    <text evidence="7">The N-terminal region contains the highly conserved SGGXDS motif, predicted to be a P-loop motif involved in ATP binding.</text>
</comment>
<dbReference type="NCBIfam" id="TIGR02432">
    <property type="entry name" value="lysidine_TilS_N"/>
    <property type="match status" value="1"/>
</dbReference>
<evidence type="ECO:0000313" key="11">
    <source>
        <dbReference type="Proteomes" id="UP000475214"/>
    </source>
</evidence>
<dbReference type="Pfam" id="PF09179">
    <property type="entry name" value="TilS"/>
    <property type="match status" value="1"/>
</dbReference>
<dbReference type="SUPFAM" id="SSF52402">
    <property type="entry name" value="Adenine nucleotide alpha hydrolases-like"/>
    <property type="match status" value="1"/>
</dbReference>
<dbReference type="PANTHER" id="PTHR43033:SF1">
    <property type="entry name" value="TRNA(ILE)-LYSIDINE SYNTHASE-RELATED"/>
    <property type="match status" value="1"/>
</dbReference>
<name>A0A6L9S3I2_9ACTN</name>
<evidence type="ECO:0000256" key="4">
    <source>
        <dbReference type="ARBA" id="ARBA00022741"/>
    </source>
</evidence>
<evidence type="ECO:0000313" key="10">
    <source>
        <dbReference type="EMBL" id="NED99390.1"/>
    </source>
</evidence>
<dbReference type="Gene3D" id="3.40.50.620">
    <property type="entry name" value="HUPs"/>
    <property type="match status" value="1"/>
</dbReference>
<dbReference type="Pfam" id="PF01171">
    <property type="entry name" value="ATP_bind_3"/>
    <property type="match status" value="1"/>
</dbReference>
<dbReference type="InterPro" id="IPR015262">
    <property type="entry name" value="tRNA_Ile_lys_synt_subst-bd"/>
</dbReference>
<protein>
    <recommendedName>
        <fullName evidence="7">tRNA(Ile)-lysidine synthase</fullName>
        <ecNumber evidence="7">6.3.4.19</ecNumber>
    </recommendedName>
    <alternativeName>
        <fullName evidence="7">tRNA(Ile)-2-lysyl-cytidine synthase</fullName>
    </alternativeName>
    <alternativeName>
        <fullName evidence="7">tRNA(Ile)-lysidine synthetase</fullName>
    </alternativeName>
</protein>
<sequence length="326" mass="33775">MLQVRRAVRAELAHVGDGCVLVACSGGADSLALAAALAAEARRVGVAAGGVTVDHGLQQDSARRARNVGATLVAMGLDPVESLHVRIARGPSGPEGDARRARYSALQAAAARHRAAAVLLGHTLDDQAETVLLGLARGSGARSLAGMAPRTGVFRRPLLRLSRRTVRAAVPDGVEPWEDPHNADAAYARARVRHRVLPALEAELGPGMTEALARTAHLLRADADALDTLAHEAKEAATVGPAEHTATAGSVGYDVTALASSPRAVRWRVLRAAALEAGCGGSDLTAAHVESIDALISEWHGQKGVDLPGAIRVTRSGGALWFGRMT</sequence>
<evidence type="ECO:0000259" key="9">
    <source>
        <dbReference type="Pfam" id="PF09179"/>
    </source>
</evidence>
<dbReference type="InterPro" id="IPR012795">
    <property type="entry name" value="tRNA_Ile_lys_synt_N"/>
</dbReference>
<dbReference type="GO" id="GO:0006400">
    <property type="term" value="P:tRNA modification"/>
    <property type="evidence" value="ECO:0007669"/>
    <property type="project" value="UniProtKB-UniRule"/>
</dbReference>
<dbReference type="CDD" id="cd01992">
    <property type="entry name" value="TilS_N"/>
    <property type="match status" value="1"/>
</dbReference>
<feature type="binding site" evidence="7">
    <location>
        <begin position="25"/>
        <end position="30"/>
    </location>
    <ligand>
        <name>ATP</name>
        <dbReference type="ChEBI" id="CHEBI:30616"/>
    </ligand>
</feature>